<dbReference type="SMART" id="SM00052">
    <property type="entry name" value="EAL"/>
    <property type="match status" value="1"/>
</dbReference>
<dbReference type="Pfam" id="PF00990">
    <property type="entry name" value="GGDEF"/>
    <property type="match status" value="1"/>
</dbReference>
<dbReference type="InterPro" id="IPR000160">
    <property type="entry name" value="GGDEF_dom"/>
</dbReference>
<proteinExistence type="predicted"/>
<organism evidence="9 10">
    <name type="scientific">Metabacillus fastidiosus</name>
    <dbReference type="NCBI Taxonomy" id="1458"/>
    <lineage>
        <taxon>Bacteria</taxon>
        <taxon>Bacillati</taxon>
        <taxon>Bacillota</taxon>
        <taxon>Bacilli</taxon>
        <taxon>Bacillales</taxon>
        <taxon>Bacillaceae</taxon>
        <taxon>Metabacillus</taxon>
    </lineage>
</organism>
<dbReference type="Gene3D" id="3.30.70.270">
    <property type="match status" value="1"/>
</dbReference>
<feature type="transmembrane region" description="Helical" evidence="6">
    <location>
        <begin position="7"/>
        <end position="27"/>
    </location>
</feature>
<dbReference type="SUPFAM" id="SSF141868">
    <property type="entry name" value="EAL domain-like"/>
    <property type="match status" value="1"/>
</dbReference>
<dbReference type="NCBIfam" id="TIGR00254">
    <property type="entry name" value="GGDEF"/>
    <property type="match status" value="1"/>
</dbReference>
<evidence type="ECO:0000313" key="10">
    <source>
        <dbReference type="Proteomes" id="UP001342826"/>
    </source>
</evidence>
<dbReference type="EMBL" id="JARTFS010000006">
    <property type="protein sequence ID" value="MED4401819.1"/>
    <property type="molecule type" value="Genomic_DNA"/>
</dbReference>
<evidence type="ECO:0000259" key="7">
    <source>
        <dbReference type="PROSITE" id="PS50883"/>
    </source>
</evidence>
<comment type="caution">
    <text evidence="9">The sequence shown here is derived from an EMBL/GenBank/DDBJ whole genome shotgun (WGS) entry which is preliminary data.</text>
</comment>
<feature type="transmembrane region" description="Helical" evidence="6">
    <location>
        <begin position="265"/>
        <end position="286"/>
    </location>
</feature>
<feature type="domain" description="EAL" evidence="7">
    <location>
        <begin position="463"/>
        <end position="718"/>
    </location>
</feature>
<dbReference type="PROSITE" id="PS50883">
    <property type="entry name" value="EAL"/>
    <property type="match status" value="1"/>
</dbReference>
<dbReference type="InterPro" id="IPR050706">
    <property type="entry name" value="Cyclic-di-GMP_PDE-like"/>
</dbReference>
<sequence>MIKRRILIYSLLIIIFTSVVILTIANYQSTKKYVLTSVERETKELLSNFSAEAKRFSNERIVELELMAEYIVLSVHNEEELVQFLHKQNSKMPFFTGLGFINPEGEITASDGQQFPVKEKESFERALNGEVMFSDIFTLHQDSTKKVTAISVPVRKNGEIIGVLSGVVNMEDIIGELFAETSLPGSVFLLKDDEVVFSPSKDKSFQEIVPDVESLLNEISNNDNGSILIDKKLEHYIMYEHAWDDWVVVVDSGSNPDTGTISDTFWRNTLFVAVALLVIFIVLFYVRQLEKREKNMRKRDLLTGLGNRVQLEEDLALKLQAGHKMTLYFIDLDRFKEINERIGYQAGDQILFAVSRKLKQFADKDYLYRIGGDEFVFIANSKSEQEEKEIASEIVRMMENPLQVSGEGSIWITSSVGVRSSTNKDQVDIMMQDATFAVQEAKKKGGHQFVYFTEQLAALNENQRLLVNNLNSALEKGEFYLVYQPIYGFSSESVVSFETLLRWKSPILGEVGPVKFISLLEENDSIIAVGRWLIREVALQVKHWENEGYKDIVVTLNVSVKQLLHPNFLHDVCSIIRETNVRPEMLVFEITESMVIQNIELATQTLLSLNDLGIQIALDDFGTGYSSLSILKMLPIQYLKVDRTFVKEVESDGGVSHTILKGIIDIANGLQLKTVMEGVETIEQLTLLKKMGAHRIQGYFISKPVLPEIAIEFVHNDRLIED</sequence>
<protein>
    <submittedName>
        <fullName evidence="9">EAL domain-containing protein</fullName>
    </submittedName>
</protein>
<dbReference type="GeneID" id="301143115"/>
<evidence type="ECO:0000256" key="1">
    <source>
        <dbReference type="ARBA" id="ARBA00004651"/>
    </source>
</evidence>
<keyword evidence="5 6" id="KW-0472">Membrane</keyword>
<keyword evidence="3 6" id="KW-0812">Transmembrane</keyword>
<dbReference type="CDD" id="cd01948">
    <property type="entry name" value="EAL"/>
    <property type="match status" value="1"/>
</dbReference>
<dbReference type="PANTHER" id="PTHR33121:SF79">
    <property type="entry name" value="CYCLIC DI-GMP PHOSPHODIESTERASE PDED-RELATED"/>
    <property type="match status" value="1"/>
</dbReference>
<dbReference type="Proteomes" id="UP001342826">
    <property type="component" value="Unassembled WGS sequence"/>
</dbReference>
<dbReference type="RefSeq" id="WP_066235277.1">
    <property type="nucleotide sequence ID" value="NZ_JARTFQ010000006.1"/>
</dbReference>
<feature type="domain" description="GGDEF" evidence="8">
    <location>
        <begin position="323"/>
        <end position="454"/>
    </location>
</feature>
<keyword evidence="2" id="KW-1003">Cell membrane</keyword>
<evidence type="ECO:0000256" key="5">
    <source>
        <dbReference type="ARBA" id="ARBA00023136"/>
    </source>
</evidence>
<dbReference type="PROSITE" id="PS50887">
    <property type="entry name" value="GGDEF"/>
    <property type="match status" value="1"/>
</dbReference>
<keyword evidence="10" id="KW-1185">Reference proteome</keyword>
<dbReference type="InterPro" id="IPR043128">
    <property type="entry name" value="Rev_trsase/Diguanyl_cyclase"/>
</dbReference>
<comment type="subcellular location">
    <subcellularLocation>
        <location evidence="1">Cell membrane</location>
        <topology evidence="1">Multi-pass membrane protein</topology>
    </subcellularLocation>
</comment>
<dbReference type="InterPro" id="IPR029787">
    <property type="entry name" value="Nucleotide_cyclase"/>
</dbReference>
<dbReference type="Pfam" id="PF00563">
    <property type="entry name" value="EAL"/>
    <property type="match status" value="1"/>
</dbReference>
<dbReference type="InterPro" id="IPR035919">
    <property type="entry name" value="EAL_sf"/>
</dbReference>
<evidence type="ECO:0000256" key="6">
    <source>
        <dbReference type="SAM" id="Phobius"/>
    </source>
</evidence>
<evidence type="ECO:0000259" key="8">
    <source>
        <dbReference type="PROSITE" id="PS50887"/>
    </source>
</evidence>
<name>A0ABU6NXH8_9BACI</name>
<evidence type="ECO:0000256" key="2">
    <source>
        <dbReference type="ARBA" id="ARBA00022475"/>
    </source>
</evidence>
<evidence type="ECO:0000256" key="4">
    <source>
        <dbReference type="ARBA" id="ARBA00022989"/>
    </source>
</evidence>
<dbReference type="Gene3D" id="3.20.20.450">
    <property type="entry name" value="EAL domain"/>
    <property type="match status" value="1"/>
</dbReference>
<dbReference type="Pfam" id="PF02743">
    <property type="entry name" value="dCache_1"/>
    <property type="match status" value="1"/>
</dbReference>
<dbReference type="PANTHER" id="PTHR33121">
    <property type="entry name" value="CYCLIC DI-GMP PHOSPHODIESTERASE PDEF"/>
    <property type="match status" value="1"/>
</dbReference>
<gene>
    <name evidence="9" type="ORF">P9271_10865</name>
</gene>
<accession>A0ABU6NXH8</accession>
<dbReference type="InterPro" id="IPR001633">
    <property type="entry name" value="EAL_dom"/>
</dbReference>
<dbReference type="CDD" id="cd01949">
    <property type="entry name" value="GGDEF"/>
    <property type="match status" value="1"/>
</dbReference>
<dbReference type="SUPFAM" id="SSF55073">
    <property type="entry name" value="Nucleotide cyclase"/>
    <property type="match status" value="1"/>
</dbReference>
<evidence type="ECO:0000313" key="9">
    <source>
        <dbReference type="EMBL" id="MED4401819.1"/>
    </source>
</evidence>
<reference evidence="9 10" key="1">
    <citation type="submission" date="2023-03" db="EMBL/GenBank/DDBJ databases">
        <title>Bacillus Genome Sequencing.</title>
        <authorList>
            <person name="Dunlap C."/>
        </authorList>
    </citation>
    <scope>NUCLEOTIDE SEQUENCE [LARGE SCALE GENOMIC DNA]</scope>
    <source>
        <strain evidence="9 10">NRS-1717</strain>
    </source>
</reference>
<dbReference type="InterPro" id="IPR033479">
    <property type="entry name" value="dCache_1"/>
</dbReference>
<keyword evidence="4 6" id="KW-1133">Transmembrane helix</keyword>
<dbReference type="CDD" id="cd18773">
    <property type="entry name" value="PDC1_HK_sensor"/>
    <property type="match status" value="1"/>
</dbReference>
<evidence type="ECO:0000256" key="3">
    <source>
        <dbReference type="ARBA" id="ARBA00022692"/>
    </source>
</evidence>
<dbReference type="SMART" id="SM00267">
    <property type="entry name" value="GGDEF"/>
    <property type="match status" value="1"/>
</dbReference>
<dbReference type="Gene3D" id="3.30.450.20">
    <property type="entry name" value="PAS domain"/>
    <property type="match status" value="1"/>
</dbReference>